<name>A0A2A9PAK1_OPHUN</name>
<dbReference type="Gene3D" id="1.10.472.80">
    <property type="entry name" value="Ypt/Rab-GAP domain of gyp1p, domain 3"/>
    <property type="match status" value="1"/>
</dbReference>
<dbReference type="EMBL" id="LAZP02000354">
    <property type="protein sequence ID" value="PFH57890.1"/>
    <property type="molecule type" value="Genomic_DNA"/>
</dbReference>
<dbReference type="SUPFAM" id="SSF47923">
    <property type="entry name" value="Ypt/Rab-GAP domain of gyp1p"/>
    <property type="match status" value="2"/>
</dbReference>
<dbReference type="FunFam" id="1.10.472.80:FF:000038">
    <property type="entry name" value="TBC1 domain family member 5"/>
    <property type="match status" value="1"/>
</dbReference>
<feature type="compositionally biased region" description="Basic and acidic residues" evidence="2">
    <location>
        <begin position="530"/>
        <end position="548"/>
    </location>
</feature>
<organism evidence="4 5">
    <name type="scientific">Ophiocordyceps unilateralis</name>
    <name type="common">Zombie-ant fungus</name>
    <name type="synonym">Torrubia unilateralis</name>
    <dbReference type="NCBI Taxonomy" id="268505"/>
    <lineage>
        <taxon>Eukaryota</taxon>
        <taxon>Fungi</taxon>
        <taxon>Dikarya</taxon>
        <taxon>Ascomycota</taxon>
        <taxon>Pezizomycotina</taxon>
        <taxon>Sordariomycetes</taxon>
        <taxon>Hypocreomycetidae</taxon>
        <taxon>Hypocreales</taxon>
        <taxon>Ophiocordycipitaceae</taxon>
        <taxon>Ophiocordyceps</taxon>
    </lineage>
</organism>
<feature type="region of interest" description="Disordered" evidence="2">
    <location>
        <begin position="343"/>
        <end position="384"/>
    </location>
</feature>
<dbReference type="Proteomes" id="UP000037136">
    <property type="component" value="Unassembled WGS sequence"/>
</dbReference>
<dbReference type="PANTHER" id="PTHR22957">
    <property type="entry name" value="TBC1 DOMAIN FAMILY MEMBER GTPASE-ACTIVATING PROTEIN"/>
    <property type="match status" value="1"/>
</dbReference>
<dbReference type="Pfam" id="PF00566">
    <property type="entry name" value="RabGAP-TBC"/>
    <property type="match status" value="1"/>
</dbReference>
<reference evidence="4 5" key="1">
    <citation type="journal article" date="2015" name="BMC Genomics">
        <title>Gene expression during zombie ant biting behavior reflects the complexity underlying fungal parasitic behavioral manipulation.</title>
        <authorList>
            <person name="de Bekker C."/>
            <person name="Ohm R.A."/>
            <person name="Loreto R.G."/>
            <person name="Sebastian A."/>
            <person name="Albert I."/>
            <person name="Merrow M."/>
            <person name="Brachmann A."/>
            <person name="Hughes D.P."/>
        </authorList>
    </citation>
    <scope>NUCLEOTIDE SEQUENCE [LARGE SCALE GENOMIC DNA]</scope>
    <source>
        <strain evidence="4 5">SC16a</strain>
    </source>
</reference>
<dbReference type="PROSITE" id="PS50086">
    <property type="entry name" value="TBC_RABGAP"/>
    <property type="match status" value="1"/>
</dbReference>
<dbReference type="STRING" id="268505.A0A2A9PAK1"/>
<gene>
    <name evidence="4" type="ORF">XA68_14442</name>
</gene>
<evidence type="ECO:0000259" key="3">
    <source>
        <dbReference type="PROSITE" id="PS50086"/>
    </source>
</evidence>
<accession>A0A2A9PAK1</accession>
<feature type="compositionally biased region" description="Low complexity" evidence="2">
    <location>
        <begin position="630"/>
        <end position="641"/>
    </location>
</feature>
<feature type="region of interest" description="Disordered" evidence="2">
    <location>
        <begin position="516"/>
        <end position="695"/>
    </location>
</feature>
<dbReference type="PANTHER" id="PTHR22957:SF337">
    <property type="entry name" value="TBC1 DOMAIN FAMILY MEMBER 5"/>
    <property type="match status" value="1"/>
</dbReference>
<feature type="compositionally biased region" description="Basic and acidic residues" evidence="2">
    <location>
        <begin position="559"/>
        <end position="568"/>
    </location>
</feature>
<protein>
    <recommendedName>
        <fullName evidence="3">Rab-GAP TBC domain-containing protein</fullName>
    </recommendedName>
</protein>
<dbReference type="InterPro" id="IPR035969">
    <property type="entry name" value="Rab-GAP_TBC_sf"/>
</dbReference>
<evidence type="ECO:0000313" key="4">
    <source>
        <dbReference type="EMBL" id="PFH57890.1"/>
    </source>
</evidence>
<proteinExistence type="predicted"/>
<feature type="compositionally biased region" description="Basic and acidic residues" evidence="2">
    <location>
        <begin position="577"/>
        <end position="599"/>
    </location>
</feature>
<evidence type="ECO:0000256" key="1">
    <source>
        <dbReference type="ARBA" id="ARBA00022468"/>
    </source>
</evidence>
<dbReference type="GO" id="GO:0005096">
    <property type="term" value="F:GTPase activator activity"/>
    <property type="evidence" value="ECO:0007669"/>
    <property type="project" value="UniProtKB-KW"/>
</dbReference>
<dbReference type="OrthoDB" id="27140at2759"/>
<dbReference type="AlphaFoldDB" id="A0A2A9PAK1"/>
<evidence type="ECO:0000313" key="5">
    <source>
        <dbReference type="Proteomes" id="UP000037136"/>
    </source>
</evidence>
<dbReference type="SMART" id="SM00164">
    <property type="entry name" value="TBC"/>
    <property type="match status" value="1"/>
</dbReference>
<dbReference type="InterPro" id="IPR000195">
    <property type="entry name" value="Rab-GAP-TBC_dom"/>
</dbReference>
<keyword evidence="5" id="KW-1185">Reference proteome</keyword>
<keyword evidence="1" id="KW-0343">GTPase activation</keyword>
<feature type="compositionally biased region" description="Polar residues" evidence="2">
    <location>
        <begin position="612"/>
        <end position="622"/>
    </location>
</feature>
<feature type="domain" description="Rab-GAP TBC" evidence="3">
    <location>
        <begin position="91"/>
        <end position="273"/>
    </location>
</feature>
<comment type="caution">
    <text evidence="4">The sequence shown here is derived from an EMBL/GenBank/DDBJ whole genome shotgun (WGS) entry which is preliminary data.</text>
</comment>
<evidence type="ECO:0000256" key="2">
    <source>
        <dbReference type="SAM" id="MobiDB-lite"/>
    </source>
</evidence>
<reference evidence="4 5" key="2">
    <citation type="journal article" date="2017" name="Sci. Rep.">
        <title>Ant-infecting Ophiocordyceps genomes reveal a high diversity of potential behavioral manipulation genes and a possible major role for enterotoxins.</title>
        <authorList>
            <person name="de Bekker C."/>
            <person name="Ohm R.A."/>
            <person name="Evans H.C."/>
            <person name="Brachmann A."/>
            <person name="Hughes D.P."/>
        </authorList>
    </citation>
    <scope>NUCLEOTIDE SEQUENCE [LARGE SCALE GENOMIC DNA]</scope>
    <source>
        <strain evidence="4 5">SC16a</strain>
    </source>
</reference>
<sequence>MRPLEETLSRWKLTVDCGDSLADLQRAVRNNGSASPCLAGCRSVCWKTFILSTRAGLNQALEDGRREYGQRRSHFLNFIEHPEALAQLAIDPLTDDPESPWNTLRHDETIRNEIQQDVQRLPDEVNYHQDRVQAMIVNILFVYCKVYPSRGGACGGAGRHQPDRSCSRRSVFGRVHARGPRFVVFYELRDAGSPSRPSQAADAASEQLSTIVDKSRFIHEVCLCSVDEELATHLVNMEVLPQIFLIRWIRLLFSREFPFDQVLFMWDTIFAVDPSLHLIDFICCAMLLRIRWQLLEADYAVCLQLLLKYPQPLPPHGPHTFIDDAIYLQAHADASGGNALIKKYSGRTPDASSPSNRARTRTPGRQGSGSPRRRTYGGRSPLTSPTRFIQHQGGVESIFHGAAKSAKGVLERGEKFGLNSAVREAVGEIRRNVQIFNESRQILKSPKGTLDDGAAAGALAAMERRNKQLAALLEETVASLKSISLSSLEDKSKSLDVIELAAAKVQFVQLYLGDSSMEMPPAETSDEPEGEAKSEPGDDVSKGEDSTDRAATGPSQSAKDVELDEPRLDVAGVDQADTTRHSKQEASDADEAVRDDSARAGEPTRPAAPIPTRSTLAQSSFSWMLEPDAPSRSPSVPSTSRHGTIQHRKRPSSNASRDRNAFLFGEGMADGERGPSSQGDEIFGLEPISRAKDKT</sequence>
<feature type="compositionally biased region" description="Low complexity" evidence="2">
    <location>
        <begin position="361"/>
        <end position="370"/>
    </location>
</feature>